<evidence type="ECO:0000256" key="3">
    <source>
        <dbReference type="SAM" id="MobiDB-lite"/>
    </source>
</evidence>
<name>W8BP60_CERCA</name>
<dbReference type="InterPro" id="IPR039149">
    <property type="entry name" value="ZNF800"/>
</dbReference>
<feature type="compositionally biased region" description="Basic and acidic residues" evidence="3">
    <location>
        <begin position="466"/>
        <end position="477"/>
    </location>
</feature>
<proteinExistence type="evidence at transcript level"/>
<dbReference type="KEGG" id="ccat:101450552"/>
<evidence type="ECO:0000256" key="1">
    <source>
        <dbReference type="PROSITE-ProRule" id="PRU00042"/>
    </source>
</evidence>
<dbReference type="PROSITE" id="PS50157">
    <property type="entry name" value="ZINC_FINGER_C2H2_2"/>
    <property type="match status" value="3"/>
</dbReference>
<accession>W8BP60</accession>
<reference evidence="5" key="1">
    <citation type="submission" date="2013-07" db="EMBL/GenBank/DDBJ databases">
        <authorList>
            <person name="Geib S."/>
        </authorList>
    </citation>
    <scope>NUCLEOTIDE SEQUENCE</scope>
</reference>
<sequence length="1009" mass="113112">MRKRTSDYYSSDTEQMVPTEDNGIKTNLSDEYRDIFIMRPLVKDNADDSFKEAIRLYDTGNEEVQQLLLRECSLIYECRMCRNMFRSLKQFIGHKREFCRSAVCGNVDKTEGDKYNGFSNGNVNVTKQNCNDNKNDGAVSVLPTTDEAVKQTRTLCESNELIDEKIPGIHQKTLMEQNDDEKIKNILACPQENCMLNFSTTKDLELHFSQDHTKTIVFPTFSEQKTEQKTQIMPENTMQTRAKRMMSNNIHRCEHCGKTFERLEPLSTHLMHCPVKHNILSQTLAAGSIETSATKRIKLQASTESLPEKEPATEICNGVVVDEPEKKVTAQALVTADTNLQPNAIVKQEYVAQESSTSNNTNILIKKRKLKNRRVLGPKMTADSCAVQIKQEICSAKIKTEYSAGSDGSDVEPKKLLSTCTYCGKSFERRAALSTHLQHCPVKYSVLEKSTIYGMTTSTKRLKLHSTAEKSPKDTRQENGASSIAEDPDTELLNEMFANLGRQDFGVGLQTVTIEQDDSTVSGTDEAKEEDFAQMDNFQLSTPTEEFAENLPANESSTNVELSTSASAIESSPDANEEDTDKKATRRVRLAPVEKRLLCRCKICYKQFNALSNLRRHISMFHYRAQRFGCTLCEYRAFRRYDIVNHLGNTHGMQGDPEAMSIEFVSEHEVNYSREDVEGDIVVLDESKTNLSTLNELNEDIENNIETRQNLKRLKRNKSTTPVSSELAATMGKVTRTKIKRSQSQQETCVAGSSGGVKTPARRPIRNRIKPENKDFVYDLSSLLKNESATDAPDDTTTRNLRRRNNMQGTATEIATQCLEPLLGPVSTWAAIRGAAQRLAAAIVSSGGATSATQPELPAERPQMRQRLISAQRADNHSVAVIEASDLEAARLQSTLLEDTFLEKVTKASPTNFKIKPSLTLHTSTLNWLLEKVDSSLHQHANGKAPSPNASLKCSDENDINKLQVSPPPSIPRTNAPPPTPRKRLSMLDRLRDDTFKYRDSLLRSALEN</sequence>
<feature type="domain" description="C2H2-type" evidence="4">
    <location>
        <begin position="251"/>
        <end position="277"/>
    </location>
</feature>
<evidence type="ECO:0000259" key="4">
    <source>
        <dbReference type="PROSITE" id="PS50157"/>
    </source>
</evidence>
<keyword evidence="1" id="KW-0862">Zinc</keyword>
<dbReference type="OrthoDB" id="10066279at2759"/>
<dbReference type="Gene3D" id="3.30.160.60">
    <property type="entry name" value="Classic Zinc Finger"/>
    <property type="match status" value="1"/>
</dbReference>
<dbReference type="GO" id="GO:0008270">
    <property type="term" value="F:zinc ion binding"/>
    <property type="evidence" value="ECO:0007669"/>
    <property type="project" value="UniProtKB-KW"/>
</dbReference>
<feature type="region of interest" description="Disordered" evidence="3">
    <location>
        <begin position="1"/>
        <end position="24"/>
    </location>
</feature>
<feature type="region of interest" description="Disordered" evidence="3">
    <location>
        <begin position="463"/>
        <end position="489"/>
    </location>
</feature>
<dbReference type="SMART" id="SM00355">
    <property type="entry name" value="ZnF_C2H2"/>
    <property type="match status" value="6"/>
</dbReference>
<evidence type="ECO:0000256" key="2">
    <source>
        <dbReference type="SAM" id="Coils"/>
    </source>
</evidence>
<feature type="region of interest" description="Disordered" evidence="3">
    <location>
        <begin position="549"/>
        <end position="584"/>
    </location>
</feature>
<dbReference type="PROSITE" id="PS00028">
    <property type="entry name" value="ZINC_FINGER_C2H2_1"/>
    <property type="match status" value="2"/>
</dbReference>
<dbReference type="PANTHER" id="PTHR21020">
    <property type="entry name" value="ZINC FINGER PROTEIN 800"/>
    <property type="match status" value="1"/>
</dbReference>
<organism evidence="5">
    <name type="scientific">Ceratitis capitata</name>
    <name type="common">Mediterranean fruit fly</name>
    <name type="synonym">Tephritis capitata</name>
    <dbReference type="NCBI Taxonomy" id="7213"/>
    <lineage>
        <taxon>Eukaryota</taxon>
        <taxon>Metazoa</taxon>
        <taxon>Ecdysozoa</taxon>
        <taxon>Arthropoda</taxon>
        <taxon>Hexapoda</taxon>
        <taxon>Insecta</taxon>
        <taxon>Pterygota</taxon>
        <taxon>Neoptera</taxon>
        <taxon>Endopterygota</taxon>
        <taxon>Diptera</taxon>
        <taxon>Brachycera</taxon>
        <taxon>Muscomorpha</taxon>
        <taxon>Tephritoidea</taxon>
        <taxon>Tephritidae</taxon>
        <taxon>Ceratitis</taxon>
        <taxon>Ceratitis</taxon>
    </lineage>
</organism>
<dbReference type="PANTHER" id="PTHR21020:SF0">
    <property type="entry name" value="ZINC FINGER PROTEIN 800"/>
    <property type="match status" value="1"/>
</dbReference>
<dbReference type="GeneID" id="101450552"/>
<protein>
    <recommendedName>
        <fullName evidence="4">C2H2-type domain-containing protein</fullName>
    </recommendedName>
</protein>
<feature type="region of interest" description="Disordered" evidence="3">
    <location>
        <begin position="962"/>
        <end position="984"/>
    </location>
</feature>
<feature type="domain" description="C2H2-type" evidence="4">
    <location>
        <begin position="418"/>
        <end position="450"/>
    </location>
</feature>
<feature type="compositionally biased region" description="Polar residues" evidence="3">
    <location>
        <begin position="553"/>
        <end position="574"/>
    </location>
</feature>
<keyword evidence="1" id="KW-0479">Metal-binding</keyword>
<dbReference type="RefSeq" id="XP_004530688.1">
    <property type="nucleotide sequence ID" value="XM_004530631.3"/>
</dbReference>
<dbReference type="AlphaFoldDB" id="W8BP60"/>
<feature type="coiled-coil region" evidence="2">
    <location>
        <begin position="684"/>
        <end position="717"/>
    </location>
</feature>
<dbReference type="InterPro" id="IPR013087">
    <property type="entry name" value="Znf_C2H2_type"/>
</dbReference>
<dbReference type="SUPFAM" id="SSF57667">
    <property type="entry name" value="beta-beta-alpha zinc fingers"/>
    <property type="match status" value="1"/>
</dbReference>
<dbReference type="Pfam" id="PF00096">
    <property type="entry name" value="zf-C2H2"/>
    <property type="match status" value="1"/>
</dbReference>
<feature type="compositionally biased region" description="Pro residues" evidence="3">
    <location>
        <begin position="966"/>
        <end position="980"/>
    </location>
</feature>
<reference evidence="5" key="2">
    <citation type="journal article" date="2014" name="BMC Genomics">
        <title>A genomic perspective to assessing quality of mass-reared SIT flies used in Mediterranean fruit fly (Ceratitis capitata) eradication in California.</title>
        <authorList>
            <person name="Calla B."/>
            <person name="Hall B."/>
            <person name="Hou S."/>
            <person name="Geib S.M."/>
        </authorList>
    </citation>
    <scope>NUCLEOTIDE SEQUENCE</scope>
</reference>
<feature type="domain" description="C2H2-type" evidence="4">
    <location>
        <begin position="599"/>
        <end position="627"/>
    </location>
</feature>
<evidence type="ECO:0000313" key="5">
    <source>
        <dbReference type="EMBL" id="JAB98458.1"/>
    </source>
</evidence>
<keyword evidence="2" id="KW-0175">Coiled coil</keyword>
<dbReference type="EMBL" id="GAMC01008097">
    <property type="protein sequence ID" value="JAB98458.1"/>
    <property type="molecule type" value="mRNA"/>
</dbReference>
<feature type="compositionally biased region" description="Polar residues" evidence="3">
    <location>
        <begin position="7"/>
        <end position="16"/>
    </location>
</feature>
<dbReference type="InterPro" id="IPR036236">
    <property type="entry name" value="Znf_C2H2_sf"/>
</dbReference>
<feature type="region of interest" description="Disordered" evidence="3">
    <location>
        <begin position="741"/>
        <end position="762"/>
    </location>
</feature>
<keyword evidence="1" id="KW-0863">Zinc-finger</keyword>